<feature type="chain" id="PRO_5017369699" description="DUF4360 domain-containing protein" evidence="1">
    <location>
        <begin position="35"/>
        <end position="215"/>
    </location>
</feature>
<evidence type="ECO:0008006" key="4">
    <source>
        <dbReference type="Google" id="ProtNLM"/>
    </source>
</evidence>
<organism evidence="2 3">
    <name type="scientific">Chara braunii</name>
    <name type="common">Braun's stonewort</name>
    <dbReference type="NCBI Taxonomy" id="69332"/>
    <lineage>
        <taxon>Eukaryota</taxon>
        <taxon>Viridiplantae</taxon>
        <taxon>Streptophyta</taxon>
        <taxon>Charophyceae</taxon>
        <taxon>Charales</taxon>
        <taxon>Characeae</taxon>
        <taxon>Chara</taxon>
    </lineage>
</organism>
<gene>
    <name evidence="2" type="ORF">CBR_g9165</name>
</gene>
<feature type="signal peptide" evidence="1">
    <location>
        <begin position="1"/>
        <end position="34"/>
    </location>
</feature>
<accession>A0A388KNZ7</accession>
<dbReference type="Proteomes" id="UP000265515">
    <property type="component" value="Unassembled WGS sequence"/>
</dbReference>
<dbReference type="Gramene" id="GBG71757">
    <property type="protein sequence ID" value="GBG71757"/>
    <property type="gene ID" value="CBR_g9165"/>
</dbReference>
<dbReference type="AlphaFoldDB" id="A0A388KNZ7"/>
<protein>
    <recommendedName>
        <fullName evidence="4">DUF4360 domain-containing protein</fullName>
    </recommendedName>
</protein>
<dbReference type="PANTHER" id="PTHR38847:SF1">
    <property type="entry name" value="PSEUDOURIDINE SYNTHASE RSUA_RLUA-LIKE DOMAIN-CONTAINING PROTEIN"/>
    <property type="match status" value="1"/>
</dbReference>
<reference evidence="2 3" key="1">
    <citation type="journal article" date="2018" name="Cell">
        <title>The Chara Genome: Secondary Complexity and Implications for Plant Terrestrialization.</title>
        <authorList>
            <person name="Nishiyama T."/>
            <person name="Sakayama H."/>
            <person name="Vries J.D."/>
            <person name="Buschmann H."/>
            <person name="Saint-Marcoux D."/>
            <person name="Ullrich K.K."/>
            <person name="Haas F.B."/>
            <person name="Vanderstraeten L."/>
            <person name="Becker D."/>
            <person name="Lang D."/>
            <person name="Vosolsobe S."/>
            <person name="Rombauts S."/>
            <person name="Wilhelmsson P.K.I."/>
            <person name="Janitza P."/>
            <person name="Kern R."/>
            <person name="Heyl A."/>
            <person name="Rumpler F."/>
            <person name="Villalobos L.I.A.C."/>
            <person name="Clay J.M."/>
            <person name="Skokan R."/>
            <person name="Toyoda A."/>
            <person name="Suzuki Y."/>
            <person name="Kagoshima H."/>
            <person name="Schijlen E."/>
            <person name="Tajeshwar N."/>
            <person name="Catarino B."/>
            <person name="Hetherington A.J."/>
            <person name="Saltykova A."/>
            <person name="Bonnot C."/>
            <person name="Breuninger H."/>
            <person name="Symeonidi A."/>
            <person name="Radhakrishnan G.V."/>
            <person name="Van Nieuwerburgh F."/>
            <person name="Deforce D."/>
            <person name="Chang C."/>
            <person name="Karol K.G."/>
            <person name="Hedrich R."/>
            <person name="Ulvskov P."/>
            <person name="Glockner G."/>
            <person name="Delwiche C.F."/>
            <person name="Petrasek J."/>
            <person name="Van de Peer Y."/>
            <person name="Friml J."/>
            <person name="Beilby M."/>
            <person name="Dolan L."/>
            <person name="Kohara Y."/>
            <person name="Sugano S."/>
            <person name="Fujiyama A."/>
            <person name="Delaux P.-M."/>
            <person name="Quint M."/>
            <person name="TheiBen G."/>
            <person name="Hagemann M."/>
            <person name="Harholt J."/>
            <person name="Dunand C."/>
            <person name="Zachgo S."/>
            <person name="Langdale J."/>
            <person name="Maumus F."/>
            <person name="Straeten D.V.D."/>
            <person name="Gould S.B."/>
            <person name="Rensing S.A."/>
        </authorList>
    </citation>
    <scope>NUCLEOTIDE SEQUENCE [LARGE SCALE GENOMIC DNA]</scope>
    <source>
        <strain evidence="2 3">S276</strain>
    </source>
</reference>
<evidence type="ECO:0000313" key="3">
    <source>
        <dbReference type="Proteomes" id="UP000265515"/>
    </source>
</evidence>
<dbReference type="InterPro" id="IPR025649">
    <property type="entry name" value="DUF4360"/>
</dbReference>
<evidence type="ECO:0000256" key="1">
    <source>
        <dbReference type="SAM" id="SignalP"/>
    </source>
</evidence>
<proteinExistence type="predicted"/>
<dbReference type="OrthoDB" id="152248at2759"/>
<sequence>MQSDARCGSPLPPLAALAGVLLLILLQLAAHGYAVSPPPGSVKIVGSTYNGDGCPNGSTVIVVSEDAQALTVMFSNFTASTDPPISNQRKQCTVGVKLSYPQGFTFSLGDIILRGYAKLDAGVKGVARTTYYIAGLTGTGKATGPLEGPMDDNFEVPSNFVSPAISQCNTTRDLNINSEVRVVPGRFVPKRSGLITVDSTDLKLTQIFSFSWQAC</sequence>
<keyword evidence="1" id="KW-0732">Signal</keyword>
<dbReference type="EMBL" id="BFEA01000153">
    <property type="protein sequence ID" value="GBG71757.1"/>
    <property type="molecule type" value="Genomic_DNA"/>
</dbReference>
<dbReference type="Pfam" id="PF14273">
    <property type="entry name" value="DUF4360"/>
    <property type="match status" value="1"/>
</dbReference>
<evidence type="ECO:0000313" key="2">
    <source>
        <dbReference type="EMBL" id="GBG71757.1"/>
    </source>
</evidence>
<comment type="caution">
    <text evidence="2">The sequence shown here is derived from an EMBL/GenBank/DDBJ whole genome shotgun (WGS) entry which is preliminary data.</text>
</comment>
<keyword evidence="3" id="KW-1185">Reference proteome</keyword>
<dbReference type="PANTHER" id="PTHR38847">
    <property type="match status" value="1"/>
</dbReference>
<name>A0A388KNZ7_CHABU</name>